<dbReference type="OMA" id="CIVLTCR"/>
<dbReference type="Gramene" id="TraesCS6B02G240400.1">
    <property type="protein sequence ID" value="TraesCS6B02G240400.1"/>
    <property type="gene ID" value="TraesCS6B02G240400"/>
</dbReference>
<dbReference type="STRING" id="4565.A0A3B6PNM0"/>
<proteinExistence type="predicted"/>
<evidence type="ECO:0008006" key="4">
    <source>
        <dbReference type="Google" id="ProtNLM"/>
    </source>
</evidence>
<dbReference type="PANTHER" id="PTHR43019">
    <property type="entry name" value="SERINE ENDOPROTEASE DEGS"/>
    <property type="match status" value="1"/>
</dbReference>
<feature type="region of interest" description="Disordered" evidence="1">
    <location>
        <begin position="174"/>
        <end position="205"/>
    </location>
</feature>
<dbReference type="OrthoDB" id="585429at2759"/>
<keyword evidence="3" id="KW-1185">Reference proteome</keyword>
<dbReference type="EnsemblPlants" id="TraesCS6B02G240400.1">
    <property type="protein sequence ID" value="TraesCS6B02G240400.1"/>
    <property type="gene ID" value="TraesCS6B02G240400"/>
</dbReference>
<feature type="compositionally biased region" description="Acidic residues" evidence="1">
    <location>
        <begin position="179"/>
        <end position="195"/>
    </location>
</feature>
<dbReference type="RefSeq" id="XP_044409425.1">
    <property type="nucleotide sequence ID" value="XM_044553490.1"/>
</dbReference>
<name>A0A3B6PNM0_WHEAT</name>
<dbReference type="Gramene" id="TraesCS6B03G0699600.1">
    <property type="protein sequence ID" value="TraesCS6B03G0699600.1.CDS"/>
    <property type="gene ID" value="TraesCS6B03G0699600"/>
</dbReference>
<dbReference type="Proteomes" id="UP000019116">
    <property type="component" value="Chromosome 6B"/>
</dbReference>
<organism evidence="2">
    <name type="scientific">Triticum aestivum</name>
    <name type="common">Wheat</name>
    <dbReference type="NCBI Taxonomy" id="4565"/>
    <lineage>
        <taxon>Eukaryota</taxon>
        <taxon>Viridiplantae</taxon>
        <taxon>Streptophyta</taxon>
        <taxon>Embryophyta</taxon>
        <taxon>Tracheophyta</taxon>
        <taxon>Spermatophyta</taxon>
        <taxon>Magnoliopsida</taxon>
        <taxon>Liliopsida</taxon>
        <taxon>Poales</taxon>
        <taxon>Poaceae</taxon>
        <taxon>BOP clade</taxon>
        <taxon>Pooideae</taxon>
        <taxon>Triticodae</taxon>
        <taxon>Triticeae</taxon>
        <taxon>Triticinae</taxon>
        <taxon>Triticum</taxon>
    </lineage>
</organism>
<dbReference type="SUPFAM" id="SSF50494">
    <property type="entry name" value="Trypsin-like serine proteases"/>
    <property type="match status" value="1"/>
</dbReference>
<dbReference type="GeneID" id="123134192"/>
<reference evidence="2" key="1">
    <citation type="submission" date="2018-08" db="EMBL/GenBank/DDBJ databases">
        <authorList>
            <person name="Rossello M."/>
        </authorList>
    </citation>
    <scope>NUCLEOTIDE SEQUENCE [LARGE SCALE GENOMIC DNA]</scope>
    <source>
        <strain evidence="2">cv. Chinese Spring</strain>
    </source>
</reference>
<evidence type="ECO:0000313" key="2">
    <source>
        <dbReference type="EnsemblPlants" id="TraesCS6B02G240400.1"/>
    </source>
</evidence>
<feature type="compositionally biased region" description="Basic and acidic residues" evidence="1">
    <location>
        <begin position="196"/>
        <end position="205"/>
    </location>
</feature>
<sequence length="267" mass="29306">MVNVMMKTNPDPVVLAKAMKARKSVVQIYHVKKIDGKKCTTSSGTGFIIKTRDADCVVVTNRHVTAGKEPFDEANDKLFVRFIRGSGGVEDRPGLLRFYDFFVDLAFIEVQGLRGKMPPALRFTMASELQIGTSVVAIGYCNTSGVTRPDPDMPEVYARIPSVCPALIAGPVWRKGEDDKDEEEEDDEEEDEDEGHEQWLHLDSPSRDGCSGGPVMCARGVIGVVAQAALQITASVSTESVHEVLKRWLGIPLEDDRSVQAIIDTLL</sequence>
<accession>A0A3B6PNM0</accession>
<gene>
    <name evidence="2" type="primary">LOC123134192</name>
</gene>
<dbReference type="Pfam" id="PF13365">
    <property type="entry name" value="Trypsin_2"/>
    <property type="match status" value="1"/>
</dbReference>
<dbReference type="RefSeq" id="XP_044409426.1">
    <property type="nucleotide sequence ID" value="XM_044553491.1"/>
</dbReference>
<dbReference type="PANTHER" id="PTHR43019:SF30">
    <property type="entry name" value="SERINE PROTEASE"/>
    <property type="match status" value="1"/>
</dbReference>
<evidence type="ECO:0000256" key="1">
    <source>
        <dbReference type="SAM" id="MobiDB-lite"/>
    </source>
</evidence>
<reference evidence="2" key="2">
    <citation type="submission" date="2018-10" db="UniProtKB">
        <authorList>
            <consortium name="EnsemblPlants"/>
        </authorList>
    </citation>
    <scope>IDENTIFICATION</scope>
</reference>
<dbReference type="SMR" id="A0A3B6PNM0"/>
<evidence type="ECO:0000313" key="3">
    <source>
        <dbReference type="Proteomes" id="UP000019116"/>
    </source>
</evidence>
<dbReference type="AlphaFoldDB" id="A0A3B6PNM0"/>
<dbReference type="Gene3D" id="2.40.10.120">
    <property type="match status" value="1"/>
</dbReference>
<protein>
    <recommendedName>
        <fullName evidence="4">Serine protease</fullName>
    </recommendedName>
</protein>
<dbReference type="InterPro" id="IPR009003">
    <property type="entry name" value="Peptidase_S1_PA"/>
</dbReference>